<evidence type="ECO:0000256" key="4">
    <source>
        <dbReference type="ARBA" id="ARBA00022692"/>
    </source>
</evidence>
<dbReference type="PRINTS" id="PR00252">
    <property type="entry name" value="NRIONCHANNEL"/>
</dbReference>
<evidence type="ECO:0000256" key="9">
    <source>
        <dbReference type="ARBA" id="ARBA00023136"/>
    </source>
</evidence>
<evidence type="ECO:0000256" key="21">
    <source>
        <dbReference type="SAM" id="MobiDB-lite"/>
    </source>
</evidence>
<evidence type="ECO:0000256" key="18">
    <source>
        <dbReference type="ARBA" id="ARBA00034104"/>
    </source>
</evidence>
<feature type="region of interest" description="Disordered" evidence="21">
    <location>
        <begin position="540"/>
        <end position="650"/>
    </location>
</feature>
<dbReference type="Pfam" id="PF02932">
    <property type="entry name" value="Neur_chan_memb"/>
    <property type="match status" value="1"/>
</dbReference>
<evidence type="ECO:0000256" key="17">
    <source>
        <dbReference type="ARBA" id="ARBA00023303"/>
    </source>
</evidence>
<feature type="transmembrane region" description="Helical" evidence="20">
    <location>
        <begin position="412"/>
        <end position="436"/>
    </location>
</feature>
<evidence type="ECO:0000256" key="16">
    <source>
        <dbReference type="ARBA" id="ARBA00023286"/>
    </source>
</evidence>
<keyword evidence="17 20" id="KW-0407">Ion channel</keyword>
<dbReference type="GO" id="GO:0005230">
    <property type="term" value="F:extracellular ligand-gated monoatomic ion channel activity"/>
    <property type="evidence" value="ECO:0007669"/>
    <property type="project" value="InterPro"/>
</dbReference>
<evidence type="ECO:0000256" key="6">
    <source>
        <dbReference type="ARBA" id="ARBA00022989"/>
    </source>
</evidence>
<dbReference type="Pfam" id="PF02931">
    <property type="entry name" value="Neur_chan_LBD"/>
    <property type="match status" value="1"/>
</dbReference>
<dbReference type="PRINTS" id="PR00253">
    <property type="entry name" value="GABAARECEPTR"/>
</dbReference>
<keyword evidence="3" id="KW-1003">Cell membrane</keyword>
<dbReference type="GO" id="GO:0099095">
    <property type="term" value="F:ligand-gated monoatomic anion channel activity"/>
    <property type="evidence" value="ECO:0007669"/>
    <property type="project" value="UniProtKB-ARBA"/>
</dbReference>
<dbReference type="NCBIfam" id="TIGR00860">
    <property type="entry name" value="LIC"/>
    <property type="match status" value="1"/>
</dbReference>
<dbReference type="InterPro" id="IPR006029">
    <property type="entry name" value="Neurotrans-gated_channel_TM"/>
</dbReference>
<keyword evidence="4 20" id="KW-0812">Transmembrane</keyword>
<dbReference type="InterPro" id="IPR036719">
    <property type="entry name" value="Neuro-gated_channel_TM_sf"/>
</dbReference>
<keyword evidence="9 20" id="KW-0472">Membrane</keyword>
<evidence type="ECO:0000259" key="22">
    <source>
        <dbReference type="Pfam" id="PF02931"/>
    </source>
</evidence>
<dbReference type="InterPro" id="IPR006201">
    <property type="entry name" value="Neur_channel"/>
</dbReference>
<protein>
    <recommendedName>
        <fullName evidence="19">Gamma-aminobutyric acid receptor subunit beta</fullName>
    </recommendedName>
</protein>
<evidence type="ECO:0000256" key="3">
    <source>
        <dbReference type="ARBA" id="ARBA00022475"/>
    </source>
</evidence>
<feature type="domain" description="Neurotransmitter-gated ion-channel transmembrane" evidence="23">
    <location>
        <begin position="419"/>
        <end position="725"/>
    </location>
</feature>
<keyword evidence="6 20" id="KW-1133">Transmembrane helix</keyword>
<keyword evidence="11 24" id="KW-0675">Receptor</keyword>
<keyword evidence="7" id="KW-0770">Synapse</keyword>
<keyword evidence="5" id="KW-0732">Signal</keyword>
<dbReference type="CDD" id="cd19049">
    <property type="entry name" value="LGIC_TM_anion"/>
    <property type="match status" value="1"/>
</dbReference>
<evidence type="ECO:0000256" key="1">
    <source>
        <dbReference type="ARBA" id="ARBA00010180"/>
    </source>
</evidence>
<evidence type="ECO:0000256" key="20">
    <source>
        <dbReference type="RuleBase" id="RU000687"/>
    </source>
</evidence>
<dbReference type="GO" id="GO:0004890">
    <property type="term" value="F:GABA-A receptor activity"/>
    <property type="evidence" value="ECO:0007669"/>
    <property type="project" value="InterPro"/>
</dbReference>
<evidence type="ECO:0000259" key="23">
    <source>
        <dbReference type="Pfam" id="PF02932"/>
    </source>
</evidence>
<evidence type="ECO:0000256" key="11">
    <source>
        <dbReference type="ARBA" id="ARBA00023170"/>
    </source>
</evidence>
<comment type="subcellular location">
    <subcellularLocation>
        <location evidence="18">Postsynaptic cell membrane</location>
        <topology evidence="18">Multi-pass membrane protein</topology>
    </subcellularLocation>
</comment>
<dbReference type="SUPFAM" id="SSF90112">
    <property type="entry name" value="Neurotransmitter-gated ion-channel transmembrane pore"/>
    <property type="match status" value="1"/>
</dbReference>
<gene>
    <name evidence="24" type="primary">Rdl_5</name>
    <name evidence="24" type="ORF">g.17152</name>
</gene>
<keyword evidence="10" id="KW-1015">Disulfide bond</keyword>
<dbReference type="PROSITE" id="PS00236">
    <property type="entry name" value="NEUROTR_ION_CHANNEL"/>
    <property type="match status" value="1"/>
</dbReference>
<dbReference type="GO" id="GO:0045211">
    <property type="term" value="C:postsynaptic membrane"/>
    <property type="evidence" value="ECO:0007669"/>
    <property type="project" value="UniProtKB-SubCell"/>
</dbReference>
<dbReference type="PANTHER" id="PTHR18945">
    <property type="entry name" value="NEUROTRANSMITTER GATED ION CHANNEL"/>
    <property type="match status" value="1"/>
</dbReference>
<feature type="transmembrane region" description="Helical" evidence="20">
    <location>
        <begin position="445"/>
        <end position="466"/>
    </location>
</feature>
<evidence type="ECO:0000313" key="24">
    <source>
        <dbReference type="EMBL" id="MDE49467.1"/>
    </source>
</evidence>
<dbReference type="FunFam" id="2.70.170.10:FF:000021">
    <property type="entry name" value="Gamma-aminobutyric acid receptor isoform 3b"/>
    <property type="match status" value="1"/>
</dbReference>
<feature type="transmembrane region" description="Helical" evidence="20">
    <location>
        <begin position="711"/>
        <end position="731"/>
    </location>
</feature>
<evidence type="ECO:0000256" key="19">
    <source>
        <dbReference type="ARBA" id="ARBA00071250"/>
    </source>
</evidence>
<dbReference type="InterPro" id="IPR036734">
    <property type="entry name" value="Neur_chan_lig-bd_sf"/>
</dbReference>
<dbReference type="InterPro" id="IPR038050">
    <property type="entry name" value="Neuro_actylchol_rec"/>
</dbReference>
<feature type="transmembrane region" description="Helical" evidence="20">
    <location>
        <begin position="478"/>
        <end position="500"/>
    </location>
</feature>
<dbReference type="InterPro" id="IPR002289">
    <property type="entry name" value="GABAAb_rcpt"/>
</dbReference>
<dbReference type="SUPFAM" id="SSF63712">
    <property type="entry name" value="Nicotinic receptor ligand binding domain-like"/>
    <property type="match status" value="1"/>
</dbReference>
<keyword evidence="8 20" id="KW-0406">Ion transport</keyword>
<dbReference type="PRINTS" id="PR01160">
    <property type="entry name" value="GABAARBETA"/>
</dbReference>
<comment type="similarity">
    <text evidence="1">Belongs to the ligand-gated ion channel (TC 1.A.9) family. Gamma-aminobutyric acid receptor (TC 1.A.9.5) subfamily.</text>
</comment>
<accession>A0A6G1SH18</accession>
<reference evidence="24" key="1">
    <citation type="submission" date="2018-10" db="EMBL/GenBank/DDBJ databases">
        <title>Transcriptome assembly of Aceria tosichella (Wheat curl mite) Type 2.</title>
        <authorList>
            <person name="Scully E.D."/>
            <person name="Geib S.M."/>
            <person name="Palmer N.A."/>
            <person name="Gupta A.K."/>
            <person name="Sarath G."/>
            <person name="Tatineni S."/>
        </authorList>
    </citation>
    <scope>NUCLEOTIDE SEQUENCE</scope>
    <source>
        <strain evidence="24">LincolnNE</strain>
    </source>
</reference>
<dbReference type="GO" id="GO:0005254">
    <property type="term" value="F:chloride channel activity"/>
    <property type="evidence" value="ECO:0007669"/>
    <property type="project" value="UniProtKB-KW"/>
</dbReference>
<dbReference type="GO" id="GO:0034707">
    <property type="term" value="C:chloride channel complex"/>
    <property type="evidence" value="ECO:0007669"/>
    <property type="project" value="UniProtKB-KW"/>
</dbReference>
<keyword evidence="12" id="KW-0869">Chloride channel</keyword>
<evidence type="ECO:0000256" key="10">
    <source>
        <dbReference type="ARBA" id="ARBA00023157"/>
    </source>
</evidence>
<dbReference type="FunFam" id="1.20.58.390:FF:000067">
    <property type="entry name" value="Glycine receptor subunit alpha-2"/>
    <property type="match status" value="1"/>
</dbReference>
<evidence type="ECO:0000256" key="15">
    <source>
        <dbReference type="ARBA" id="ARBA00023257"/>
    </source>
</evidence>
<dbReference type="Gene3D" id="1.20.58.390">
    <property type="entry name" value="Neurotransmitter-gated ion-channel transmembrane domain"/>
    <property type="match status" value="2"/>
</dbReference>
<dbReference type="InterPro" id="IPR006202">
    <property type="entry name" value="Neur_chan_lig-bd"/>
</dbReference>
<proteinExistence type="inferred from homology"/>
<evidence type="ECO:0000256" key="13">
    <source>
        <dbReference type="ARBA" id="ARBA00023180"/>
    </source>
</evidence>
<evidence type="ECO:0000256" key="2">
    <source>
        <dbReference type="ARBA" id="ARBA00022448"/>
    </source>
</evidence>
<sequence length="748" mass="84737">MTILRGKIERSSGESVQRLGMYYHHTTSLLFVSLTLQQLTLNYQTFHLVLLITIHGNKFSTITTSINRRLLLLLLLLVPNPNAATRLLRPAVKRSVVPPTSSEQPTSTVDNWGPSSARSLELINLIGVNQTKLISEELPTRSPLIVAWQQQEQKLQQAPRSLPVLAAESQDDRGLSKMKVVTPSESVSTEFPNPNLNNLGHEITKILEKFFQNDYDKRIRPHYSGPPVLVNVSFHIIGVSSVDEVQMDFTTDFYFRQKWFDPRLEFEAMGETDELCVGAEIAEHIWLPDTFFSNEKTATFHRATTENTFIRIGQNGRVYRSIRLTITSSCPMDLQYFPMDRQKCRIEIESYGYNKRDIDYRWEQVDQPVTFQAKIELPQFKIHGFKLGRQVHNLTTGDFIQLYCDLHFVRSMGYYVFQIYIPASLIVMISWVSFWLHRNATPARVALGVMTVLTMTTLMSSTNAALPKISYVKSIDVFLGTCFIMVFAALLEYASVGYIGKRIAMKRKQRQGLQEMQQIHQEACAAGKVQQQPQQDATFGGSCWTVGSRDNTSPENDEQSRALNRTPVGGGFKRMMIEASKSLQQTSTDSSTTTSNSNGGEVSCTATRFGHQQERASSAKNHPIRDVNGPVSMTMRRNSISPRPKPINHTTRDRIRANYSSKTPLIAALEAAAVADLHSLDPITEFEVNQTHDMITIHGLTPSLIDKHSRIVFPVCFICFNLMYWIIYGHISQQTEDRGSPMITYIRS</sequence>
<evidence type="ECO:0000256" key="5">
    <source>
        <dbReference type="ARBA" id="ARBA00022729"/>
    </source>
</evidence>
<evidence type="ECO:0000256" key="14">
    <source>
        <dbReference type="ARBA" id="ARBA00023214"/>
    </source>
</evidence>
<keyword evidence="13" id="KW-0325">Glycoprotein</keyword>
<keyword evidence="2 20" id="KW-0813">Transport</keyword>
<evidence type="ECO:0000256" key="8">
    <source>
        <dbReference type="ARBA" id="ARBA00023065"/>
    </source>
</evidence>
<keyword evidence="16" id="KW-1071">Ligand-gated ion channel</keyword>
<dbReference type="Gene3D" id="2.70.170.10">
    <property type="entry name" value="Neurotransmitter-gated ion-channel ligand-binding domain"/>
    <property type="match status" value="1"/>
</dbReference>
<organism evidence="24">
    <name type="scientific">Aceria tosichella</name>
    <name type="common">wheat curl mite</name>
    <dbReference type="NCBI Taxonomy" id="561515"/>
    <lineage>
        <taxon>Eukaryota</taxon>
        <taxon>Metazoa</taxon>
        <taxon>Ecdysozoa</taxon>
        <taxon>Arthropoda</taxon>
        <taxon>Chelicerata</taxon>
        <taxon>Arachnida</taxon>
        <taxon>Acari</taxon>
        <taxon>Acariformes</taxon>
        <taxon>Trombidiformes</taxon>
        <taxon>Prostigmata</taxon>
        <taxon>Eupodina</taxon>
        <taxon>Eriophyoidea</taxon>
        <taxon>Eriophyidae</taxon>
        <taxon>Eriophyinae</taxon>
        <taxon>Aceriini</taxon>
        <taxon>Aceria</taxon>
    </lineage>
</organism>
<dbReference type="InterPro" id="IPR018000">
    <property type="entry name" value="Neurotransmitter_ion_chnl_CS"/>
</dbReference>
<evidence type="ECO:0000256" key="7">
    <source>
        <dbReference type="ARBA" id="ARBA00023018"/>
    </source>
</evidence>
<keyword evidence="14" id="KW-0868">Chloride</keyword>
<name>A0A6G1SH18_9ACAR</name>
<dbReference type="AlphaFoldDB" id="A0A6G1SH18"/>
<feature type="compositionally biased region" description="Low complexity" evidence="21">
    <location>
        <begin position="586"/>
        <end position="598"/>
    </location>
</feature>
<dbReference type="InterPro" id="IPR006028">
    <property type="entry name" value="GABAA/Glycine_rcpt"/>
</dbReference>
<feature type="domain" description="Neurotransmitter-gated ion-channel ligand-binding" evidence="22">
    <location>
        <begin position="204"/>
        <end position="390"/>
    </location>
</feature>
<keyword evidence="15" id="KW-0628">Postsynaptic cell membrane</keyword>
<dbReference type="EMBL" id="GGYP01004696">
    <property type="protein sequence ID" value="MDE49467.1"/>
    <property type="molecule type" value="Transcribed_RNA"/>
</dbReference>
<evidence type="ECO:0000256" key="12">
    <source>
        <dbReference type="ARBA" id="ARBA00023173"/>
    </source>
</evidence>